<dbReference type="PROSITE" id="PS50931">
    <property type="entry name" value="HTH_LYSR"/>
    <property type="match status" value="1"/>
</dbReference>
<sequence length="305" mass="34125">MLHLNELEIFVAAAEHGSFSEAARFLHLSQPAISQSIQNLERRFNVQLFSRQGRTARLSDSGKALLPLARELIAAARRVEESINSLSGTIAGHIHLGCSTASGKYLLPRKIAQFRAQYPAVRVDVQVCSREVVLQQLLEEVIDFVISSRQVDHRDLEFVPFYIDEATLLVPAGHPWARNRHIYPDDLLDEGLILREEGSGTYTALYEALRAHDIAPEMLNVVMRLGNAEAVALAVEEGLGVGFVSKLVAARSVALGRAVEVRVEGFDLRYALYFVRNRRTPLTHSQRAFWEAMQVPQLEYLEVGK</sequence>
<dbReference type="SUPFAM" id="SSF53850">
    <property type="entry name" value="Periplasmic binding protein-like II"/>
    <property type="match status" value="1"/>
</dbReference>
<evidence type="ECO:0000256" key="4">
    <source>
        <dbReference type="ARBA" id="ARBA00023163"/>
    </source>
</evidence>
<dbReference type="PANTHER" id="PTHR30126:SF40">
    <property type="entry name" value="HTH-TYPE TRANSCRIPTIONAL REGULATOR GLTR"/>
    <property type="match status" value="1"/>
</dbReference>
<dbReference type="GO" id="GO:0000976">
    <property type="term" value="F:transcription cis-regulatory region binding"/>
    <property type="evidence" value="ECO:0007669"/>
    <property type="project" value="TreeGrafter"/>
</dbReference>
<keyword evidence="4" id="KW-0804">Transcription</keyword>
<dbReference type="InterPro" id="IPR005119">
    <property type="entry name" value="LysR_subst-bd"/>
</dbReference>
<dbReference type="InterPro" id="IPR036388">
    <property type="entry name" value="WH-like_DNA-bd_sf"/>
</dbReference>
<proteinExistence type="inferred from homology"/>
<dbReference type="EMBL" id="PGTM01000005">
    <property type="protein sequence ID" value="PJF37341.1"/>
    <property type="molecule type" value="Genomic_DNA"/>
</dbReference>
<dbReference type="GO" id="GO:0003700">
    <property type="term" value="F:DNA-binding transcription factor activity"/>
    <property type="evidence" value="ECO:0007669"/>
    <property type="project" value="InterPro"/>
</dbReference>
<dbReference type="Pfam" id="PF00126">
    <property type="entry name" value="HTH_1"/>
    <property type="match status" value="1"/>
</dbReference>
<evidence type="ECO:0000256" key="2">
    <source>
        <dbReference type="ARBA" id="ARBA00023015"/>
    </source>
</evidence>
<dbReference type="Proteomes" id="UP000229681">
    <property type="component" value="Unassembled WGS sequence"/>
</dbReference>
<accession>A0A2M8PIG2</accession>
<evidence type="ECO:0000259" key="5">
    <source>
        <dbReference type="PROSITE" id="PS50931"/>
    </source>
</evidence>
<protein>
    <recommendedName>
        <fullName evidence="5">HTH lysR-type domain-containing protein</fullName>
    </recommendedName>
</protein>
<keyword evidence="3" id="KW-0238">DNA-binding</keyword>
<dbReference type="PANTHER" id="PTHR30126">
    <property type="entry name" value="HTH-TYPE TRANSCRIPTIONAL REGULATOR"/>
    <property type="match status" value="1"/>
</dbReference>
<dbReference type="InterPro" id="IPR000847">
    <property type="entry name" value="LysR_HTH_N"/>
</dbReference>
<dbReference type="FunFam" id="1.10.10.10:FF:000001">
    <property type="entry name" value="LysR family transcriptional regulator"/>
    <property type="match status" value="1"/>
</dbReference>
<evidence type="ECO:0000313" key="6">
    <source>
        <dbReference type="EMBL" id="PJF37341.1"/>
    </source>
</evidence>
<dbReference type="AlphaFoldDB" id="A0A2M8PIG2"/>
<dbReference type="InterPro" id="IPR036390">
    <property type="entry name" value="WH_DNA-bd_sf"/>
</dbReference>
<evidence type="ECO:0000256" key="3">
    <source>
        <dbReference type="ARBA" id="ARBA00023125"/>
    </source>
</evidence>
<comment type="caution">
    <text evidence="6">The sequence shown here is derived from an EMBL/GenBank/DDBJ whole genome shotgun (WGS) entry which is preliminary data.</text>
</comment>
<dbReference type="PRINTS" id="PR00039">
    <property type="entry name" value="HTHLYSR"/>
</dbReference>
<dbReference type="Gene3D" id="3.40.190.290">
    <property type="match status" value="1"/>
</dbReference>
<comment type="similarity">
    <text evidence="1">Belongs to the LysR transcriptional regulatory family.</text>
</comment>
<organism evidence="6 7">
    <name type="scientific">Candidatus Thermofonsia Clade 1 bacterium</name>
    <dbReference type="NCBI Taxonomy" id="2364210"/>
    <lineage>
        <taxon>Bacteria</taxon>
        <taxon>Bacillati</taxon>
        <taxon>Chloroflexota</taxon>
        <taxon>Candidatus Thermofontia</taxon>
        <taxon>Candidatus Thermofonsia Clade 1</taxon>
    </lineage>
</organism>
<dbReference type="Gene3D" id="1.10.10.10">
    <property type="entry name" value="Winged helix-like DNA-binding domain superfamily/Winged helix DNA-binding domain"/>
    <property type="match status" value="1"/>
</dbReference>
<dbReference type="Pfam" id="PF03466">
    <property type="entry name" value="LysR_substrate"/>
    <property type="match status" value="1"/>
</dbReference>
<evidence type="ECO:0000256" key="1">
    <source>
        <dbReference type="ARBA" id="ARBA00009437"/>
    </source>
</evidence>
<feature type="domain" description="HTH lysR-type" evidence="5">
    <location>
        <begin position="1"/>
        <end position="59"/>
    </location>
</feature>
<dbReference type="SUPFAM" id="SSF46785">
    <property type="entry name" value="Winged helix' DNA-binding domain"/>
    <property type="match status" value="1"/>
</dbReference>
<keyword evidence="2" id="KW-0805">Transcription regulation</keyword>
<name>A0A2M8PIG2_9CHLR</name>
<evidence type="ECO:0000313" key="7">
    <source>
        <dbReference type="Proteomes" id="UP000229681"/>
    </source>
</evidence>
<reference evidence="6 7" key="1">
    <citation type="submission" date="2017-11" db="EMBL/GenBank/DDBJ databases">
        <title>Evolution of Phototrophy in the Chloroflexi Phylum Driven by Horizontal Gene Transfer.</title>
        <authorList>
            <person name="Ward L.M."/>
            <person name="Hemp J."/>
            <person name="Shih P.M."/>
            <person name="Mcglynn S.E."/>
            <person name="Fischer W."/>
        </authorList>
    </citation>
    <scope>NUCLEOTIDE SEQUENCE [LARGE SCALE GENOMIC DNA]</scope>
    <source>
        <strain evidence="6">JP3_13</strain>
    </source>
</reference>
<gene>
    <name evidence="6" type="ORF">CUN49_00875</name>
</gene>